<evidence type="ECO:0000256" key="1">
    <source>
        <dbReference type="SAM" id="MobiDB-lite"/>
    </source>
</evidence>
<reference evidence="2 3" key="1">
    <citation type="journal article" date="2011" name="Proc. Natl. Acad. Sci. U.S.A.">
        <title>Evolutionary erosion of yeast sex chromosomes by mating-type switching accidents.</title>
        <authorList>
            <person name="Gordon J.L."/>
            <person name="Armisen D."/>
            <person name="Proux-Wera E."/>
            <person name="Oheigeartaigh S.S."/>
            <person name="Byrne K.P."/>
            <person name="Wolfe K.H."/>
        </authorList>
    </citation>
    <scope>NUCLEOTIDE SEQUENCE [LARGE SCALE GENOMIC DNA]</scope>
    <source>
        <strain evidence="3">ATCC 22294 / BCRC 22015 / CBS 2517 / CECT 1963 / NBRC 1671 / NRRL Y-8276</strain>
    </source>
</reference>
<dbReference type="GeneID" id="13882752"/>
<feature type="region of interest" description="Disordered" evidence="1">
    <location>
        <begin position="1"/>
        <end position="25"/>
    </location>
</feature>
<evidence type="ECO:0000313" key="2">
    <source>
        <dbReference type="EMBL" id="CCF56449.1"/>
    </source>
</evidence>
<dbReference type="OrthoDB" id="4069039at2759"/>
<dbReference type="Pfam" id="PF17322">
    <property type="entry name" value="DUF5364"/>
    <property type="match status" value="1"/>
</dbReference>
<sequence length="143" mass="16808">MDFKDENRRKFQDKQKLKNKHLTKSDRKYVNIKKTAEIKASLKEKEEQKTIKLGSNVDRYEEIEVEQTDDLDIHAINNKLKAKLPFSNDGPKSPKEPINTKFLKTMDINDLNELLGVDTRKTRMITKFPMKRQGPIRINQIPL</sequence>
<dbReference type="AlphaFoldDB" id="H2APZ9"/>
<dbReference type="HOGENOM" id="CLU_125618_0_0_1"/>
<dbReference type="InParanoid" id="H2APZ9"/>
<dbReference type="InterPro" id="IPR035303">
    <property type="entry name" value="DUF5364"/>
</dbReference>
<accession>H2APZ9</accession>
<dbReference type="EMBL" id="HE650822">
    <property type="protein sequence ID" value="CCF56449.1"/>
    <property type="molecule type" value="Genomic_DNA"/>
</dbReference>
<organism evidence="2 3">
    <name type="scientific">Kazachstania africana (strain ATCC 22294 / BCRC 22015 / CBS 2517 / CECT 1963 / NBRC 1671 / NRRL Y-8276)</name>
    <name type="common">Yeast</name>
    <name type="synonym">Kluyveromyces africanus</name>
    <dbReference type="NCBI Taxonomy" id="1071382"/>
    <lineage>
        <taxon>Eukaryota</taxon>
        <taxon>Fungi</taxon>
        <taxon>Dikarya</taxon>
        <taxon>Ascomycota</taxon>
        <taxon>Saccharomycotina</taxon>
        <taxon>Saccharomycetes</taxon>
        <taxon>Saccharomycetales</taxon>
        <taxon>Saccharomycetaceae</taxon>
        <taxon>Kazachstania</taxon>
    </lineage>
</organism>
<keyword evidence="3" id="KW-1185">Reference proteome</keyword>
<name>H2APZ9_KAZAF</name>
<dbReference type="Proteomes" id="UP000005220">
    <property type="component" value="Chromosome 2"/>
</dbReference>
<gene>
    <name evidence="2" type="primary">KAFR0B01500</name>
    <name evidence="2" type="ORF">KAFR_0B01500</name>
</gene>
<proteinExistence type="predicted"/>
<dbReference type="KEGG" id="kaf:KAFR_0B01500"/>
<dbReference type="RefSeq" id="XP_003955584.1">
    <property type="nucleotide sequence ID" value="XM_003955535.1"/>
</dbReference>
<dbReference type="FunCoup" id="H2APZ9">
    <property type="interactions" value="37"/>
</dbReference>
<feature type="compositionally biased region" description="Basic and acidic residues" evidence="1">
    <location>
        <begin position="1"/>
        <end position="16"/>
    </location>
</feature>
<protein>
    <submittedName>
        <fullName evidence="2">Uncharacterized protein</fullName>
    </submittedName>
</protein>
<evidence type="ECO:0000313" key="3">
    <source>
        <dbReference type="Proteomes" id="UP000005220"/>
    </source>
</evidence>